<sequence length="238" mass="25068">MPLLAVLYSTTLLLAWSASSVPATRVANVRSGCICMCAPFRSDDEYDYFRRPKALTVTLAKPLGAKLEECSPGGVRVEDMVEGGSAIASGLLKKGDRLTAVQGTDVSTASFDTVMEMLVAAPDEVDLDVVRTVVVRRKKAPAPTLTVDGAASEAASGTILRTAVIATGAELYRGLKAKMSNCGGAGQCATCWVNVVDGMENLSPRTAFEVKKGAKRPDTYRMSCQAVINGDVSVEIPT</sequence>
<keyword evidence="1" id="KW-0408">Iron</keyword>
<gene>
    <name evidence="6" type="ORF">CBRE1094_LOCUS22529</name>
</gene>
<dbReference type="InterPro" id="IPR001478">
    <property type="entry name" value="PDZ"/>
</dbReference>
<dbReference type="CDD" id="cd00207">
    <property type="entry name" value="fer2"/>
    <property type="match status" value="1"/>
</dbReference>
<evidence type="ECO:0000256" key="2">
    <source>
        <dbReference type="ARBA" id="ARBA00023014"/>
    </source>
</evidence>
<evidence type="ECO:0000259" key="4">
    <source>
        <dbReference type="PROSITE" id="PS50106"/>
    </source>
</evidence>
<name>A0A7S2E271_9EUKA</name>
<dbReference type="SMART" id="SM00228">
    <property type="entry name" value="PDZ"/>
    <property type="match status" value="1"/>
</dbReference>
<dbReference type="PROSITE" id="PS51085">
    <property type="entry name" value="2FE2S_FER_2"/>
    <property type="match status" value="1"/>
</dbReference>
<keyword evidence="3" id="KW-0732">Signal</keyword>
<dbReference type="Gene3D" id="2.30.42.10">
    <property type="match status" value="1"/>
</dbReference>
<evidence type="ECO:0000259" key="5">
    <source>
        <dbReference type="PROSITE" id="PS51085"/>
    </source>
</evidence>
<keyword evidence="1" id="KW-0479">Metal-binding</keyword>
<feature type="signal peptide" evidence="3">
    <location>
        <begin position="1"/>
        <end position="20"/>
    </location>
</feature>
<dbReference type="GO" id="GO:0051537">
    <property type="term" value="F:2 iron, 2 sulfur cluster binding"/>
    <property type="evidence" value="ECO:0007669"/>
    <property type="project" value="UniProtKB-KW"/>
</dbReference>
<organism evidence="6">
    <name type="scientific">Haptolina brevifila</name>
    <dbReference type="NCBI Taxonomy" id="156173"/>
    <lineage>
        <taxon>Eukaryota</taxon>
        <taxon>Haptista</taxon>
        <taxon>Haptophyta</taxon>
        <taxon>Prymnesiophyceae</taxon>
        <taxon>Prymnesiales</taxon>
        <taxon>Prymnesiaceae</taxon>
        <taxon>Haptolina</taxon>
    </lineage>
</organism>
<dbReference type="CDD" id="cd00136">
    <property type="entry name" value="PDZ_canonical"/>
    <property type="match status" value="1"/>
</dbReference>
<evidence type="ECO:0008006" key="7">
    <source>
        <dbReference type="Google" id="ProtNLM"/>
    </source>
</evidence>
<dbReference type="Pfam" id="PF00595">
    <property type="entry name" value="PDZ"/>
    <property type="match status" value="1"/>
</dbReference>
<dbReference type="InterPro" id="IPR012675">
    <property type="entry name" value="Beta-grasp_dom_sf"/>
</dbReference>
<dbReference type="InterPro" id="IPR036034">
    <property type="entry name" value="PDZ_sf"/>
</dbReference>
<feature type="domain" description="2Fe-2S ferredoxin-type" evidence="5">
    <location>
        <begin position="131"/>
        <end position="238"/>
    </location>
</feature>
<accession>A0A7S2E271</accession>
<dbReference type="SUPFAM" id="SSF54292">
    <property type="entry name" value="2Fe-2S ferredoxin-like"/>
    <property type="match status" value="1"/>
</dbReference>
<keyword evidence="2" id="KW-0411">Iron-sulfur</keyword>
<dbReference type="InterPro" id="IPR001041">
    <property type="entry name" value="2Fe-2S_ferredoxin-type"/>
</dbReference>
<dbReference type="Pfam" id="PF13510">
    <property type="entry name" value="Fer2_4"/>
    <property type="match status" value="1"/>
</dbReference>
<dbReference type="InterPro" id="IPR036010">
    <property type="entry name" value="2Fe-2S_ferredoxin-like_sf"/>
</dbReference>
<keyword evidence="1" id="KW-0001">2Fe-2S</keyword>
<evidence type="ECO:0000313" key="6">
    <source>
        <dbReference type="EMBL" id="CAD9470828.1"/>
    </source>
</evidence>
<evidence type="ECO:0000256" key="1">
    <source>
        <dbReference type="ARBA" id="ARBA00022714"/>
    </source>
</evidence>
<dbReference type="AlphaFoldDB" id="A0A7S2E271"/>
<reference evidence="6" key="1">
    <citation type="submission" date="2021-01" db="EMBL/GenBank/DDBJ databases">
        <authorList>
            <person name="Corre E."/>
            <person name="Pelletier E."/>
            <person name="Niang G."/>
            <person name="Scheremetjew M."/>
            <person name="Finn R."/>
            <person name="Kale V."/>
            <person name="Holt S."/>
            <person name="Cochrane G."/>
            <person name="Meng A."/>
            <person name="Brown T."/>
            <person name="Cohen L."/>
        </authorList>
    </citation>
    <scope>NUCLEOTIDE SEQUENCE</scope>
    <source>
        <strain evidence="6">UTEX LB 985</strain>
    </source>
</reference>
<dbReference type="SUPFAM" id="SSF50156">
    <property type="entry name" value="PDZ domain-like"/>
    <property type="match status" value="1"/>
</dbReference>
<dbReference type="Gene3D" id="3.10.20.30">
    <property type="match status" value="1"/>
</dbReference>
<dbReference type="PROSITE" id="PS50106">
    <property type="entry name" value="PDZ"/>
    <property type="match status" value="1"/>
</dbReference>
<dbReference type="EMBL" id="HBGU01041380">
    <property type="protein sequence ID" value="CAD9470828.1"/>
    <property type="molecule type" value="Transcribed_RNA"/>
</dbReference>
<feature type="domain" description="PDZ" evidence="4">
    <location>
        <begin position="63"/>
        <end position="133"/>
    </location>
</feature>
<proteinExistence type="predicted"/>
<evidence type="ECO:0000256" key="3">
    <source>
        <dbReference type="SAM" id="SignalP"/>
    </source>
</evidence>
<protein>
    <recommendedName>
        <fullName evidence="7">PDZ domain-containing protein</fullName>
    </recommendedName>
</protein>
<feature type="chain" id="PRO_5031142010" description="PDZ domain-containing protein" evidence="3">
    <location>
        <begin position="21"/>
        <end position="238"/>
    </location>
</feature>